<name>A0A1Y2EGA1_9BASI</name>
<dbReference type="FunCoup" id="A0A1Y2EGA1">
    <property type="interactions" value="66"/>
</dbReference>
<dbReference type="InterPro" id="IPR013970">
    <property type="entry name" value="Rfa2"/>
</dbReference>
<dbReference type="AlphaFoldDB" id="A0A1Y2EGA1"/>
<dbReference type="Proteomes" id="UP000193467">
    <property type="component" value="Unassembled WGS sequence"/>
</dbReference>
<comment type="subcellular location">
    <subcellularLocation>
        <location evidence="1">Nucleus</location>
    </subcellularLocation>
</comment>
<organism evidence="4 5">
    <name type="scientific">Leucosporidium creatinivorum</name>
    <dbReference type="NCBI Taxonomy" id="106004"/>
    <lineage>
        <taxon>Eukaryota</taxon>
        <taxon>Fungi</taxon>
        <taxon>Dikarya</taxon>
        <taxon>Basidiomycota</taxon>
        <taxon>Pucciniomycotina</taxon>
        <taxon>Microbotryomycetes</taxon>
        <taxon>Leucosporidiales</taxon>
        <taxon>Leucosporidium</taxon>
    </lineage>
</organism>
<evidence type="ECO:0000313" key="4">
    <source>
        <dbReference type="EMBL" id="ORY70602.1"/>
    </source>
</evidence>
<dbReference type="GO" id="GO:0006284">
    <property type="term" value="P:base-excision repair"/>
    <property type="evidence" value="ECO:0007669"/>
    <property type="project" value="TreeGrafter"/>
</dbReference>
<keyword evidence="5" id="KW-1185">Reference proteome</keyword>
<dbReference type="GO" id="GO:0006289">
    <property type="term" value="P:nucleotide-excision repair"/>
    <property type="evidence" value="ECO:0007669"/>
    <property type="project" value="TreeGrafter"/>
</dbReference>
<dbReference type="Gene3D" id="2.40.50.140">
    <property type="entry name" value="Nucleic acid-binding proteins"/>
    <property type="match status" value="1"/>
</dbReference>
<dbReference type="InParanoid" id="A0A1Y2EGA1"/>
<gene>
    <name evidence="4" type="ORF">BCR35DRAFT_307894</name>
</gene>
<evidence type="ECO:0000256" key="2">
    <source>
        <dbReference type="ARBA" id="ARBA00009761"/>
    </source>
</evidence>
<dbReference type="GO" id="GO:0003684">
    <property type="term" value="F:damaged DNA binding"/>
    <property type="evidence" value="ECO:0007669"/>
    <property type="project" value="TreeGrafter"/>
</dbReference>
<dbReference type="GO" id="GO:0005662">
    <property type="term" value="C:DNA replication factor A complex"/>
    <property type="evidence" value="ECO:0007669"/>
    <property type="project" value="TreeGrafter"/>
</dbReference>
<dbReference type="GO" id="GO:0003697">
    <property type="term" value="F:single-stranded DNA binding"/>
    <property type="evidence" value="ECO:0007669"/>
    <property type="project" value="TreeGrafter"/>
</dbReference>
<reference evidence="4 5" key="1">
    <citation type="submission" date="2016-07" db="EMBL/GenBank/DDBJ databases">
        <title>Pervasive Adenine N6-methylation of Active Genes in Fungi.</title>
        <authorList>
            <consortium name="DOE Joint Genome Institute"/>
            <person name="Mondo S.J."/>
            <person name="Dannebaum R.O."/>
            <person name="Kuo R.C."/>
            <person name="Labutti K."/>
            <person name="Haridas S."/>
            <person name="Kuo A."/>
            <person name="Salamov A."/>
            <person name="Ahrendt S.R."/>
            <person name="Lipzen A."/>
            <person name="Sullivan W."/>
            <person name="Andreopoulos W.B."/>
            <person name="Clum A."/>
            <person name="Lindquist E."/>
            <person name="Daum C."/>
            <person name="Ramamoorthy G.K."/>
            <person name="Gryganskyi A."/>
            <person name="Culley D."/>
            <person name="Magnuson J.K."/>
            <person name="James T.Y."/>
            <person name="O'Malley M.A."/>
            <person name="Stajich J.E."/>
            <person name="Spatafora J.W."/>
            <person name="Visel A."/>
            <person name="Grigoriev I.V."/>
        </authorList>
    </citation>
    <scope>NUCLEOTIDE SEQUENCE [LARGE SCALE GENOMIC DNA]</scope>
    <source>
        <strain evidence="4 5">62-1032</strain>
    </source>
</reference>
<sequence>MERPTPRVNSARLQDHIGKTVRLIGKVISLEGESALLETSDSGQVTVKLSRTSNFADVYVEVIGRVSEDLSITELASINMGDKIDMDLVEKTVELTHRHPDIFPSSE</sequence>
<evidence type="ECO:0000313" key="5">
    <source>
        <dbReference type="Proteomes" id="UP000193467"/>
    </source>
</evidence>
<protein>
    <submittedName>
        <fullName evidence="4">Replication factor A protein 3</fullName>
    </submittedName>
</protein>
<dbReference type="SUPFAM" id="SSF50249">
    <property type="entry name" value="Nucleic acid-binding proteins"/>
    <property type="match status" value="1"/>
</dbReference>
<dbReference type="Pfam" id="PF08661">
    <property type="entry name" value="Rep_fac-A_3"/>
    <property type="match status" value="1"/>
</dbReference>
<comment type="caution">
    <text evidence="4">The sequence shown here is derived from an EMBL/GenBank/DDBJ whole genome shotgun (WGS) entry which is preliminary data.</text>
</comment>
<dbReference type="GO" id="GO:0006298">
    <property type="term" value="P:mismatch repair"/>
    <property type="evidence" value="ECO:0007669"/>
    <property type="project" value="TreeGrafter"/>
</dbReference>
<dbReference type="GO" id="GO:0000724">
    <property type="term" value="P:double-strand break repair via homologous recombination"/>
    <property type="evidence" value="ECO:0007669"/>
    <property type="project" value="TreeGrafter"/>
</dbReference>
<comment type="similarity">
    <text evidence="2">Belongs to the replication factor A protein 3 family.</text>
</comment>
<dbReference type="InterPro" id="IPR012340">
    <property type="entry name" value="NA-bd_OB-fold"/>
</dbReference>
<keyword evidence="3" id="KW-0539">Nucleus</keyword>
<dbReference type="EMBL" id="MCGR01000055">
    <property type="protein sequence ID" value="ORY70602.1"/>
    <property type="molecule type" value="Genomic_DNA"/>
</dbReference>
<dbReference type="GO" id="GO:0035861">
    <property type="term" value="C:site of double-strand break"/>
    <property type="evidence" value="ECO:0007669"/>
    <property type="project" value="TreeGrafter"/>
</dbReference>
<dbReference type="CDD" id="cd04479">
    <property type="entry name" value="RPA3"/>
    <property type="match status" value="1"/>
</dbReference>
<dbReference type="OrthoDB" id="188186at2759"/>
<evidence type="ECO:0000256" key="3">
    <source>
        <dbReference type="ARBA" id="ARBA00023242"/>
    </source>
</evidence>
<dbReference type="GO" id="GO:0006260">
    <property type="term" value="P:DNA replication"/>
    <property type="evidence" value="ECO:0007669"/>
    <property type="project" value="InterPro"/>
</dbReference>
<accession>A0A1Y2EGA1</accession>
<dbReference type="PANTHER" id="PTHR15114">
    <property type="entry name" value="REPLICATION PROTEIN A3"/>
    <property type="match status" value="1"/>
</dbReference>
<proteinExistence type="inferred from homology"/>
<dbReference type="PANTHER" id="PTHR15114:SF1">
    <property type="entry name" value="REPLICATION PROTEIN A 14 KDA SUBUNIT"/>
    <property type="match status" value="1"/>
</dbReference>
<evidence type="ECO:0000256" key="1">
    <source>
        <dbReference type="ARBA" id="ARBA00004123"/>
    </source>
</evidence>
<dbReference type="STRING" id="106004.A0A1Y2EGA1"/>